<dbReference type="EMBL" id="MRZV01001858">
    <property type="protein sequence ID" value="PIK35621.1"/>
    <property type="molecule type" value="Genomic_DNA"/>
</dbReference>
<sequence length="111" mass="12786">MSRLSASSPQKEQSPTFQRQGMRRKIVRTSIRKDKVGLQNGMESSKFLGLSTDVYECLLPSSIPVGPSLATLKYRIVKVLWWPNNRKSAQYHKLDLGSDLWLTDEYWDPEI</sequence>
<protein>
    <submittedName>
        <fullName evidence="2">Uncharacterized protein</fullName>
    </submittedName>
</protein>
<name>A0A2G8JIR4_STIJA</name>
<keyword evidence="3" id="KW-1185">Reference proteome</keyword>
<accession>A0A2G8JIR4</accession>
<reference evidence="2 3" key="1">
    <citation type="journal article" date="2017" name="PLoS Biol.">
        <title>The sea cucumber genome provides insights into morphological evolution and visceral regeneration.</title>
        <authorList>
            <person name="Zhang X."/>
            <person name="Sun L."/>
            <person name="Yuan J."/>
            <person name="Sun Y."/>
            <person name="Gao Y."/>
            <person name="Zhang L."/>
            <person name="Li S."/>
            <person name="Dai H."/>
            <person name="Hamel J.F."/>
            <person name="Liu C."/>
            <person name="Yu Y."/>
            <person name="Liu S."/>
            <person name="Lin W."/>
            <person name="Guo K."/>
            <person name="Jin S."/>
            <person name="Xu P."/>
            <person name="Storey K.B."/>
            <person name="Huan P."/>
            <person name="Zhang T."/>
            <person name="Zhou Y."/>
            <person name="Zhang J."/>
            <person name="Lin C."/>
            <person name="Li X."/>
            <person name="Xing L."/>
            <person name="Huo D."/>
            <person name="Sun M."/>
            <person name="Wang L."/>
            <person name="Mercier A."/>
            <person name="Li F."/>
            <person name="Yang H."/>
            <person name="Xiang J."/>
        </authorList>
    </citation>
    <scope>NUCLEOTIDE SEQUENCE [LARGE SCALE GENOMIC DNA]</scope>
    <source>
        <strain evidence="2">Shaxun</strain>
        <tissue evidence="2">Muscle</tissue>
    </source>
</reference>
<dbReference type="AlphaFoldDB" id="A0A2G8JIR4"/>
<organism evidence="2 3">
    <name type="scientific">Stichopus japonicus</name>
    <name type="common">Sea cucumber</name>
    <dbReference type="NCBI Taxonomy" id="307972"/>
    <lineage>
        <taxon>Eukaryota</taxon>
        <taxon>Metazoa</taxon>
        <taxon>Echinodermata</taxon>
        <taxon>Eleutherozoa</taxon>
        <taxon>Echinozoa</taxon>
        <taxon>Holothuroidea</taxon>
        <taxon>Aspidochirotacea</taxon>
        <taxon>Aspidochirotida</taxon>
        <taxon>Stichopodidae</taxon>
        <taxon>Apostichopus</taxon>
    </lineage>
</organism>
<dbReference type="Proteomes" id="UP000230750">
    <property type="component" value="Unassembled WGS sequence"/>
</dbReference>
<evidence type="ECO:0000256" key="1">
    <source>
        <dbReference type="SAM" id="MobiDB-lite"/>
    </source>
</evidence>
<gene>
    <name evidence="2" type="ORF">BSL78_27554</name>
</gene>
<comment type="caution">
    <text evidence="2">The sequence shown here is derived from an EMBL/GenBank/DDBJ whole genome shotgun (WGS) entry which is preliminary data.</text>
</comment>
<proteinExistence type="predicted"/>
<evidence type="ECO:0000313" key="2">
    <source>
        <dbReference type="EMBL" id="PIK35621.1"/>
    </source>
</evidence>
<feature type="compositionally biased region" description="Polar residues" evidence="1">
    <location>
        <begin position="1"/>
        <end position="19"/>
    </location>
</feature>
<feature type="region of interest" description="Disordered" evidence="1">
    <location>
        <begin position="1"/>
        <end position="24"/>
    </location>
</feature>
<evidence type="ECO:0000313" key="3">
    <source>
        <dbReference type="Proteomes" id="UP000230750"/>
    </source>
</evidence>